<dbReference type="AlphaFoldDB" id="K1XJM4"/>
<protein>
    <submittedName>
        <fullName evidence="1">Uncharacterized protein</fullName>
    </submittedName>
</protein>
<accession>K1XJM4</accession>
<gene>
    <name evidence="1" type="ORF">ACD_80C00072G0005</name>
</gene>
<dbReference type="EMBL" id="AMFJ01036079">
    <property type="protein sequence ID" value="EKD25392.1"/>
    <property type="molecule type" value="Genomic_DNA"/>
</dbReference>
<proteinExistence type="predicted"/>
<organism evidence="1">
    <name type="scientific">uncultured bacterium</name>
    <name type="common">gcode 4</name>
    <dbReference type="NCBI Taxonomy" id="1234023"/>
    <lineage>
        <taxon>Bacteria</taxon>
        <taxon>environmental samples</taxon>
    </lineage>
</organism>
<name>K1XJM4_9BACT</name>
<evidence type="ECO:0000313" key="1">
    <source>
        <dbReference type="EMBL" id="EKD25392.1"/>
    </source>
</evidence>
<sequence length="58" mass="6365">MCINKKMVRICYGPFFKKRKQQILLFSSSNLLFVSPPIRGGKLVPQGGIKGGTAPSLI</sequence>
<comment type="caution">
    <text evidence="1">The sequence shown here is derived from an EMBL/GenBank/DDBJ whole genome shotgun (WGS) entry which is preliminary data.</text>
</comment>
<feature type="non-terminal residue" evidence="1">
    <location>
        <position position="58"/>
    </location>
</feature>
<reference evidence="1" key="1">
    <citation type="journal article" date="2012" name="Science">
        <title>Fermentation, hydrogen, and sulfur metabolism in multiple uncultivated bacterial phyla.</title>
        <authorList>
            <person name="Wrighton K.C."/>
            <person name="Thomas B.C."/>
            <person name="Sharon I."/>
            <person name="Miller C.S."/>
            <person name="Castelle C.J."/>
            <person name="VerBerkmoes N.C."/>
            <person name="Wilkins M.J."/>
            <person name="Hettich R.L."/>
            <person name="Lipton M.S."/>
            <person name="Williams K.H."/>
            <person name="Long P.E."/>
            <person name="Banfield J.F."/>
        </authorList>
    </citation>
    <scope>NUCLEOTIDE SEQUENCE [LARGE SCALE GENOMIC DNA]</scope>
</reference>